<dbReference type="EMBL" id="CAJVPU010054716">
    <property type="protein sequence ID" value="CAG8767413.1"/>
    <property type="molecule type" value="Genomic_DNA"/>
</dbReference>
<feature type="non-terminal residue" evidence="1">
    <location>
        <position position="158"/>
    </location>
</feature>
<protein>
    <submittedName>
        <fullName evidence="1">3229_t:CDS:1</fullName>
    </submittedName>
</protein>
<dbReference type="Proteomes" id="UP000789702">
    <property type="component" value="Unassembled WGS sequence"/>
</dbReference>
<evidence type="ECO:0000313" key="1">
    <source>
        <dbReference type="EMBL" id="CAG8767413.1"/>
    </source>
</evidence>
<gene>
    <name evidence="1" type="ORF">DHETER_LOCUS15643</name>
</gene>
<accession>A0ACA9QWM8</accession>
<proteinExistence type="predicted"/>
<evidence type="ECO:0000313" key="2">
    <source>
        <dbReference type="Proteomes" id="UP000789702"/>
    </source>
</evidence>
<reference evidence="1" key="1">
    <citation type="submission" date="2021-06" db="EMBL/GenBank/DDBJ databases">
        <authorList>
            <person name="Kallberg Y."/>
            <person name="Tangrot J."/>
            <person name="Rosling A."/>
        </authorList>
    </citation>
    <scope>NUCLEOTIDE SEQUENCE</scope>
    <source>
        <strain evidence="1">IL203A</strain>
    </source>
</reference>
<name>A0ACA9QWM8_9GLOM</name>
<comment type="caution">
    <text evidence="1">The sequence shown here is derived from an EMBL/GenBank/DDBJ whole genome shotgun (WGS) entry which is preliminary data.</text>
</comment>
<sequence length="158" mass="17970">MSEEEELLRLQEEFFAKQTRPAATVRGQRFELNLEENAMEHEPISKKVLDLRSHTNGIVRGVTENISNGPVTAPSFSNVSAPSDGFPQPTHRSHRSLFRQKKRQAFGSEKTLDLQDPSPKAFKSEKTLDLQNPSPKTFESEDSILLEMKKKFYPDTPI</sequence>
<organism evidence="1 2">
    <name type="scientific">Dentiscutata heterogama</name>
    <dbReference type="NCBI Taxonomy" id="1316150"/>
    <lineage>
        <taxon>Eukaryota</taxon>
        <taxon>Fungi</taxon>
        <taxon>Fungi incertae sedis</taxon>
        <taxon>Mucoromycota</taxon>
        <taxon>Glomeromycotina</taxon>
        <taxon>Glomeromycetes</taxon>
        <taxon>Diversisporales</taxon>
        <taxon>Gigasporaceae</taxon>
        <taxon>Dentiscutata</taxon>
    </lineage>
</organism>
<keyword evidence="2" id="KW-1185">Reference proteome</keyword>